<dbReference type="InterPro" id="IPR014722">
    <property type="entry name" value="Rib_uL2_dom2"/>
</dbReference>
<dbReference type="EMBL" id="ML977320">
    <property type="protein sequence ID" value="KAF2116946.1"/>
    <property type="molecule type" value="Genomic_DNA"/>
</dbReference>
<dbReference type="PANTHER" id="PTHR11127">
    <property type="entry name" value="60S RIBOSOMAL PROTEIN L14"/>
    <property type="match status" value="1"/>
</dbReference>
<dbReference type="Proteomes" id="UP000799770">
    <property type="component" value="Unassembled WGS sequence"/>
</dbReference>
<sequence length="552" mass="61751">MELTPVRIRGKRRKPGTTVPAKRSAPTSQASSALPAFSKPAKRLKTTTAKQSKKTIISAMPSLQGLPQELLEIIFLESMNISLPRASPELGHKLSSPAITMTFVMRSFFSTVDHKANIQQKHLAPALDPTIVATQSQLLTCRFFDWSFFLSYVQKAHDALVWAQTGVAVPGVEAFEGLWPFRFALKITYLAFAEGFQIPEKLLHGPWTAAKANLLYVLVSLSGEIDWHASLAGEVAKEGLRQAIRERNERAVAALSVLVGIQREIGTEMLRYAILECGCELEVVRHLLFNAQILARKTRREVLDFYDAEIWAWTDGKGQAKGPQCEFYFDYQGGEGCGADAGVVKEMLKKADTFSLEFYLPNETDWSGMVRIVPFPYSGPKFDARTAFDNMTREMLTRLYQSHAQSVEMGDADITTSQWRLVEVGRVVIFGAGPYEGRLATIVEIIDHKRVLVDGPSEKAPVPRQSVALSTVSLTPIVLDKLPRAAGVGKVKQVWDKEGIDGKFAESSWAKKRAQFQKRRELNDFERFKVLKLRKQARFEVRKTLAKSRSKA</sequence>
<dbReference type="InterPro" id="IPR008991">
    <property type="entry name" value="Translation_prot_SH3-like_sf"/>
</dbReference>
<dbReference type="Gene3D" id="2.30.30.30">
    <property type="match status" value="1"/>
</dbReference>
<feature type="region of interest" description="Disordered" evidence="4">
    <location>
        <begin position="1"/>
        <end position="49"/>
    </location>
</feature>
<dbReference type="CDD" id="cd23702">
    <property type="entry name" value="eL14"/>
    <property type="match status" value="1"/>
</dbReference>
<dbReference type="GO" id="GO:0022625">
    <property type="term" value="C:cytosolic large ribosomal subunit"/>
    <property type="evidence" value="ECO:0007669"/>
    <property type="project" value="TreeGrafter"/>
</dbReference>
<evidence type="ECO:0000259" key="5">
    <source>
        <dbReference type="Pfam" id="PF01929"/>
    </source>
</evidence>
<dbReference type="Gene3D" id="6.10.250.2270">
    <property type="match status" value="1"/>
</dbReference>
<protein>
    <submittedName>
        <fullName evidence="6">Ribosomal protein L14-domain-containing protein</fullName>
    </submittedName>
</protein>
<dbReference type="GO" id="GO:0003735">
    <property type="term" value="F:structural constituent of ribosome"/>
    <property type="evidence" value="ECO:0007669"/>
    <property type="project" value="InterPro"/>
</dbReference>
<evidence type="ECO:0000313" key="7">
    <source>
        <dbReference type="Proteomes" id="UP000799770"/>
    </source>
</evidence>
<evidence type="ECO:0000256" key="4">
    <source>
        <dbReference type="SAM" id="MobiDB-lite"/>
    </source>
</evidence>
<feature type="domain" description="Large ribosomal subunit protein eL14" evidence="5">
    <location>
        <begin position="463"/>
        <end position="538"/>
    </location>
</feature>
<reference evidence="6" key="1">
    <citation type="journal article" date="2020" name="Stud. Mycol.">
        <title>101 Dothideomycetes genomes: a test case for predicting lifestyles and emergence of pathogens.</title>
        <authorList>
            <person name="Haridas S."/>
            <person name="Albert R."/>
            <person name="Binder M."/>
            <person name="Bloem J."/>
            <person name="Labutti K."/>
            <person name="Salamov A."/>
            <person name="Andreopoulos B."/>
            <person name="Baker S."/>
            <person name="Barry K."/>
            <person name="Bills G."/>
            <person name="Bluhm B."/>
            <person name="Cannon C."/>
            <person name="Castanera R."/>
            <person name="Culley D."/>
            <person name="Daum C."/>
            <person name="Ezra D."/>
            <person name="Gonzalez J."/>
            <person name="Henrissat B."/>
            <person name="Kuo A."/>
            <person name="Liang C."/>
            <person name="Lipzen A."/>
            <person name="Lutzoni F."/>
            <person name="Magnuson J."/>
            <person name="Mondo S."/>
            <person name="Nolan M."/>
            <person name="Ohm R."/>
            <person name="Pangilinan J."/>
            <person name="Park H.-J."/>
            <person name="Ramirez L."/>
            <person name="Alfaro M."/>
            <person name="Sun H."/>
            <person name="Tritt A."/>
            <person name="Yoshinaga Y."/>
            <person name="Zwiers L.-H."/>
            <person name="Turgeon B."/>
            <person name="Goodwin S."/>
            <person name="Spatafora J."/>
            <person name="Crous P."/>
            <person name="Grigoriev I."/>
        </authorList>
    </citation>
    <scope>NUCLEOTIDE SEQUENCE</scope>
    <source>
        <strain evidence="6">CBS 627.86</strain>
    </source>
</reference>
<evidence type="ECO:0000256" key="3">
    <source>
        <dbReference type="ARBA" id="ARBA00023274"/>
    </source>
</evidence>
<comment type="similarity">
    <text evidence="1">Belongs to the eukaryotic ribosomal protein eL14 family.</text>
</comment>
<gene>
    <name evidence="6" type="ORF">BDV96DRAFT_612052</name>
</gene>
<keyword evidence="7" id="KW-1185">Reference proteome</keyword>
<evidence type="ECO:0000313" key="6">
    <source>
        <dbReference type="EMBL" id="KAF2116946.1"/>
    </source>
</evidence>
<keyword evidence="2 6" id="KW-0689">Ribosomal protein</keyword>
<name>A0A6A5ZCM4_9PLEO</name>
<dbReference type="GO" id="GO:0003723">
    <property type="term" value="F:RNA binding"/>
    <property type="evidence" value="ECO:0007669"/>
    <property type="project" value="InterPro"/>
</dbReference>
<keyword evidence="3" id="KW-0687">Ribonucleoprotein</keyword>
<dbReference type="InterPro" id="IPR002784">
    <property type="entry name" value="Ribosomal_eL14_dom"/>
</dbReference>
<dbReference type="GO" id="GO:0006412">
    <property type="term" value="P:translation"/>
    <property type="evidence" value="ECO:0007669"/>
    <property type="project" value="InterPro"/>
</dbReference>
<evidence type="ECO:0000256" key="1">
    <source>
        <dbReference type="ARBA" id="ARBA00006592"/>
    </source>
</evidence>
<dbReference type="AlphaFoldDB" id="A0A6A5ZCM4"/>
<evidence type="ECO:0000256" key="2">
    <source>
        <dbReference type="ARBA" id="ARBA00022980"/>
    </source>
</evidence>
<dbReference type="GO" id="GO:0042273">
    <property type="term" value="P:ribosomal large subunit biogenesis"/>
    <property type="evidence" value="ECO:0007669"/>
    <property type="project" value="TreeGrafter"/>
</dbReference>
<dbReference type="Pfam" id="PF01929">
    <property type="entry name" value="Ribosomal_L14e"/>
    <property type="match status" value="1"/>
</dbReference>
<proteinExistence type="inferred from homology"/>
<dbReference type="InterPro" id="IPR039660">
    <property type="entry name" value="Ribosomal_eL14"/>
</dbReference>
<accession>A0A6A5ZCM4</accession>
<dbReference type="PANTHER" id="PTHR11127:SF2">
    <property type="entry name" value="LARGE RIBOSOMAL SUBUNIT PROTEIN EL14"/>
    <property type="match status" value="1"/>
</dbReference>
<organism evidence="6 7">
    <name type="scientific">Lophiotrema nucula</name>
    <dbReference type="NCBI Taxonomy" id="690887"/>
    <lineage>
        <taxon>Eukaryota</taxon>
        <taxon>Fungi</taxon>
        <taxon>Dikarya</taxon>
        <taxon>Ascomycota</taxon>
        <taxon>Pezizomycotina</taxon>
        <taxon>Dothideomycetes</taxon>
        <taxon>Pleosporomycetidae</taxon>
        <taxon>Pleosporales</taxon>
        <taxon>Lophiotremataceae</taxon>
        <taxon>Lophiotrema</taxon>
    </lineage>
</organism>
<dbReference type="OrthoDB" id="1875589at2759"/>
<dbReference type="SUPFAM" id="SSF50104">
    <property type="entry name" value="Translation proteins SH3-like domain"/>
    <property type="match status" value="1"/>
</dbReference>